<protein>
    <submittedName>
        <fullName evidence="1">Uncharacterized protein</fullName>
    </submittedName>
</protein>
<dbReference type="OrthoDB" id="2802215at2759"/>
<reference evidence="2" key="1">
    <citation type="journal article" date="2014" name="Proc. Natl. Acad. Sci. U.S.A.">
        <title>Extensive sampling of basidiomycete genomes demonstrates inadequacy of the white-rot/brown-rot paradigm for wood decay fungi.</title>
        <authorList>
            <person name="Riley R."/>
            <person name="Salamov A.A."/>
            <person name="Brown D.W."/>
            <person name="Nagy L.G."/>
            <person name="Floudas D."/>
            <person name="Held B.W."/>
            <person name="Levasseur A."/>
            <person name="Lombard V."/>
            <person name="Morin E."/>
            <person name="Otillar R."/>
            <person name="Lindquist E.A."/>
            <person name="Sun H."/>
            <person name="LaButti K.M."/>
            <person name="Schmutz J."/>
            <person name="Jabbour D."/>
            <person name="Luo H."/>
            <person name="Baker S.E."/>
            <person name="Pisabarro A.G."/>
            <person name="Walton J.D."/>
            <person name="Blanchette R.A."/>
            <person name="Henrissat B."/>
            <person name="Martin F."/>
            <person name="Cullen D."/>
            <person name="Hibbett D.S."/>
            <person name="Grigoriev I.V."/>
        </authorList>
    </citation>
    <scope>NUCLEOTIDE SEQUENCE [LARGE SCALE GENOMIC DNA]</scope>
    <source>
        <strain evidence="2">MUCL 33604</strain>
    </source>
</reference>
<keyword evidence="2" id="KW-1185">Reference proteome</keyword>
<gene>
    <name evidence="1" type="ORF">JAAARDRAFT_91666</name>
</gene>
<dbReference type="STRING" id="933084.A0A067PH13"/>
<dbReference type="AlphaFoldDB" id="A0A067PH13"/>
<name>A0A067PH13_9AGAM</name>
<proteinExistence type="predicted"/>
<evidence type="ECO:0000313" key="2">
    <source>
        <dbReference type="Proteomes" id="UP000027265"/>
    </source>
</evidence>
<organism evidence="1 2">
    <name type="scientific">Jaapia argillacea MUCL 33604</name>
    <dbReference type="NCBI Taxonomy" id="933084"/>
    <lineage>
        <taxon>Eukaryota</taxon>
        <taxon>Fungi</taxon>
        <taxon>Dikarya</taxon>
        <taxon>Basidiomycota</taxon>
        <taxon>Agaricomycotina</taxon>
        <taxon>Agaricomycetes</taxon>
        <taxon>Agaricomycetidae</taxon>
        <taxon>Jaapiales</taxon>
        <taxon>Jaapiaceae</taxon>
        <taxon>Jaapia</taxon>
    </lineage>
</organism>
<dbReference type="Proteomes" id="UP000027265">
    <property type="component" value="Unassembled WGS sequence"/>
</dbReference>
<sequence length="69" mass="7451">MLDDSVVPKSLWGEAVNHATWLKNQTSTKALEGMTLFEALASGKPDLKGLQAWDSAVWVHDGKAGSKLN</sequence>
<feature type="non-terminal residue" evidence="1">
    <location>
        <position position="69"/>
    </location>
</feature>
<dbReference type="EMBL" id="KL197762">
    <property type="protein sequence ID" value="KDQ50302.1"/>
    <property type="molecule type" value="Genomic_DNA"/>
</dbReference>
<dbReference type="HOGENOM" id="CLU_085149_2_2_1"/>
<dbReference type="InParanoid" id="A0A067PH13"/>
<evidence type="ECO:0000313" key="1">
    <source>
        <dbReference type="EMBL" id="KDQ50302.1"/>
    </source>
</evidence>
<accession>A0A067PH13</accession>